<evidence type="ECO:0000256" key="1">
    <source>
        <dbReference type="SAM" id="Coils"/>
    </source>
</evidence>
<dbReference type="PANTHER" id="PTHR47357">
    <property type="entry name" value="COP1-INTERACTIVE PROTEIN 1"/>
    <property type="match status" value="1"/>
</dbReference>
<sequence length="519" mass="59313">MEGFDNSESGNQVTPLMTPYYTPYQKKGLNMSDLPTVDMDLFTSSVGDSSGVSSKQTSGSPFSSSSDSESETSNSSINHYHVLPMNTDGNGFHQEIKLDEEVLGLEPQKQMAGEDHEDNTLWENDYTSHEELLNKLKKTEEELKEAKLKLRLSEEEVINSKGQIVNCEGQLHHVLEELKMREADLECEKEKVLNLQNQTSDLETRVQDSCCKIAELTEELAIAREHLRASKDEIAGLKNNCDVGNELQCQLELAQQNVATLEAQLDSGRMQIRELEEEIMLYKGNEGKRELEVLNLKAEMLDAQEKYSLEKELLKSDVLSLSEARRQLDSALKECELRSQLLENKFRQCKAEKLKLEEQNAAQEMALQGEIGCLKEELGERRHEIEAFKKEIDSHKHKYDMVVAENNGAKAKIHKLIADARTRDNQIENMEKDLCLFHAQHEELKLTSEARLNQINELKLKVEELEIVVARQKAVMSERAEEKREAIRQLCYALDHFKSGYQELRQAFTEQKRHAIVTS</sequence>
<reference evidence="3" key="1">
    <citation type="submission" date="2023-10" db="EMBL/GenBank/DDBJ databases">
        <title>Chromosome-level genome of the transformable northern wattle, Acacia crassicarpa.</title>
        <authorList>
            <person name="Massaro I."/>
            <person name="Sinha N.R."/>
            <person name="Poethig S."/>
            <person name="Leichty A.R."/>
        </authorList>
    </citation>
    <scope>NUCLEOTIDE SEQUENCE</scope>
    <source>
        <strain evidence="3">Acra3RX</strain>
        <tissue evidence="3">Leaf</tissue>
    </source>
</reference>
<comment type="caution">
    <text evidence="3">The sequence shown here is derived from an EMBL/GenBank/DDBJ whole genome shotgun (WGS) entry which is preliminary data.</text>
</comment>
<feature type="coiled-coil region" evidence="1">
    <location>
        <begin position="126"/>
        <end position="285"/>
    </location>
</feature>
<dbReference type="PANTHER" id="PTHR47357:SF1">
    <property type="entry name" value="SPINDLE POLE BODY COMPONENT 110"/>
    <property type="match status" value="1"/>
</dbReference>
<evidence type="ECO:0000313" key="4">
    <source>
        <dbReference type="Proteomes" id="UP001293593"/>
    </source>
</evidence>
<keyword evidence="4" id="KW-1185">Reference proteome</keyword>
<feature type="compositionally biased region" description="Low complexity" evidence="2">
    <location>
        <begin position="44"/>
        <end position="75"/>
    </location>
</feature>
<dbReference type="AlphaFoldDB" id="A0AAE1K145"/>
<gene>
    <name evidence="3" type="ORF">QN277_015663</name>
</gene>
<name>A0AAE1K145_9FABA</name>
<dbReference type="GO" id="GO:0005856">
    <property type="term" value="C:cytoskeleton"/>
    <property type="evidence" value="ECO:0007669"/>
    <property type="project" value="TreeGrafter"/>
</dbReference>
<feature type="region of interest" description="Disordered" evidence="2">
    <location>
        <begin position="1"/>
        <end position="75"/>
    </location>
</feature>
<feature type="compositionally biased region" description="Polar residues" evidence="2">
    <location>
        <begin position="1"/>
        <end position="15"/>
    </location>
</feature>
<accession>A0AAE1K145</accession>
<protein>
    <submittedName>
        <fullName evidence="3">Uncharacterized protein</fullName>
    </submittedName>
</protein>
<proteinExistence type="predicted"/>
<dbReference type="EMBL" id="JAWXYG010000003">
    <property type="protein sequence ID" value="KAK4277709.1"/>
    <property type="molecule type" value="Genomic_DNA"/>
</dbReference>
<organism evidence="3 4">
    <name type="scientific">Acacia crassicarpa</name>
    <name type="common">northern wattle</name>
    <dbReference type="NCBI Taxonomy" id="499986"/>
    <lineage>
        <taxon>Eukaryota</taxon>
        <taxon>Viridiplantae</taxon>
        <taxon>Streptophyta</taxon>
        <taxon>Embryophyta</taxon>
        <taxon>Tracheophyta</taxon>
        <taxon>Spermatophyta</taxon>
        <taxon>Magnoliopsida</taxon>
        <taxon>eudicotyledons</taxon>
        <taxon>Gunneridae</taxon>
        <taxon>Pentapetalae</taxon>
        <taxon>rosids</taxon>
        <taxon>fabids</taxon>
        <taxon>Fabales</taxon>
        <taxon>Fabaceae</taxon>
        <taxon>Caesalpinioideae</taxon>
        <taxon>mimosoid clade</taxon>
        <taxon>Acacieae</taxon>
        <taxon>Acacia</taxon>
    </lineage>
</organism>
<evidence type="ECO:0000256" key="2">
    <source>
        <dbReference type="SAM" id="MobiDB-lite"/>
    </source>
</evidence>
<dbReference type="Proteomes" id="UP001293593">
    <property type="component" value="Unassembled WGS sequence"/>
</dbReference>
<dbReference type="GO" id="GO:0005200">
    <property type="term" value="F:structural constituent of cytoskeleton"/>
    <property type="evidence" value="ECO:0007669"/>
    <property type="project" value="TreeGrafter"/>
</dbReference>
<keyword evidence="1" id="KW-0175">Coiled coil</keyword>
<feature type="coiled-coil region" evidence="1">
    <location>
        <begin position="325"/>
        <end position="359"/>
    </location>
</feature>
<evidence type="ECO:0000313" key="3">
    <source>
        <dbReference type="EMBL" id="KAK4277709.1"/>
    </source>
</evidence>